<evidence type="ECO:0000259" key="1">
    <source>
        <dbReference type="PROSITE" id="PS50075"/>
    </source>
</evidence>
<dbReference type="PROSITE" id="PS50075">
    <property type="entry name" value="CARRIER"/>
    <property type="match status" value="1"/>
</dbReference>
<dbReference type="Gene3D" id="1.10.1200.10">
    <property type="entry name" value="ACP-like"/>
    <property type="match status" value="1"/>
</dbReference>
<dbReference type="AlphaFoldDB" id="A0A6J5GH76"/>
<keyword evidence="3" id="KW-1185">Reference proteome</keyword>
<dbReference type="EMBL" id="CADIKL010000033">
    <property type="protein sequence ID" value="CAB3800775.1"/>
    <property type="molecule type" value="Genomic_DNA"/>
</dbReference>
<organism evidence="2 3">
    <name type="scientific">Paraburkholderia caffeinitolerans</name>
    <dbReference type="NCBI Taxonomy" id="1723730"/>
    <lineage>
        <taxon>Bacteria</taxon>
        <taxon>Pseudomonadati</taxon>
        <taxon>Pseudomonadota</taxon>
        <taxon>Betaproteobacteria</taxon>
        <taxon>Burkholderiales</taxon>
        <taxon>Burkholderiaceae</taxon>
        <taxon>Paraburkholderia</taxon>
    </lineage>
</organism>
<accession>A0A6J5GH76</accession>
<sequence>MIDRQQVLVAVMATIAEYLGEQGEGRLAHDSLLEQDFGLDSTEMVCLAVDLEKKFNIDLKGVKFSNLETPDDVAREVIEVISSSAK</sequence>
<dbReference type="InterPro" id="IPR036736">
    <property type="entry name" value="ACP-like_sf"/>
</dbReference>
<evidence type="ECO:0000313" key="2">
    <source>
        <dbReference type="EMBL" id="CAB3800775.1"/>
    </source>
</evidence>
<dbReference type="Proteomes" id="UP000494119">
    <property type="component" value="Unassembled WGS sequence"/>
</dbReference>
<proteinExistence type="predicted"/>
<name>A0A6J5GH76_9BURK</name>
<dbReference type="SUPFAM" id="SSF47336">
    <property type="entry name" value="ACP-like"/>
    <property type="match status" value="1"/>
</dbReference>
<dbReference type="InterPro" id="IPR009081">
    <property type="entry name" value="PP-bd_ACP"/>
</dbReference>
<evidence type="ECO:0000313" key="3">
    <source>
        <dbReference type="Proteomes" id="UP000494119"/>
    </source>
</evidence>
<protein>
    <recommendedName>
        <fullName evidence="1">Carrier domain-containing protein</fullName>
    </recommendedName>
</protein>
<dbReference type="Pfam" id="PF00550">
    <property type="entry name" value="PP-binding"/>
    <property type="match status" value="1"/>
</dbReference>
<gene>
    <name evidence="2" type="ORF">LMG28688_05240</name>
</gene>
<dbReference type="RefSeq" id="WP_175197139.1">
    <property type="nucleotide sequence ID" value="NZ_CADIKL010000033.1"/>
</dbReference>
<feature type="domain" description="Carrier" evidence="1">
    <location>
        <begin position="2"/>
        <end position="81"/>
    </location>
</feature>
<reference evidence="2 3" key="1">
    <citation type="submission" date="2020-04" db="EMBL/GenBank/DDBJ databases">
        <authorList>
            <person name="De Canck E."/>
        </authorList>
    </citation>
    <scope>NUCLEOTIDE SEQUENCE [LARGE SCALE GENOMIC DNA]</scope>
    <source>
        <strain evidence="2 3">LMG 28688</strain>
    </source>
</reference>